<dbReference type="EMBL" id="ML178819">
    <property type="protein sequence ID" value="TFL04100.1"/>
    <property type="molecule type" value="Genomic_DNA"/>
</dbReference>
<evidence type="ECO:0008006" key="3">
    <source>
        <dbReference type="Google" id="ProtNLM"/>
    </source>
</evidence>
<sequence length="521" mass="59643">MVDLPAEIWSHILLAFVPEKDLCRLYPVNRVFYELSLNARHKILKVYLRLDQPLLSLSKTIRLRDHGVLLRVRELELLDNVQTYSLSRKSGYRHQYLWTKNELKRYAQCSESKAKLLSTRKALRILSSFTSSIDPIWKEACEEGHQHVQSLHTVRMLRIHLHHEGPGLDTTRLHLFRLVLATSPVESIEIQAAYTAFVLLTSTFSKLPSIPSVSYLGLKMSQCWVQNPSGRLFSQFASSFPNLRKLNIYLDWDMDFGHVASLPGYESLLAPFQQPGQFPDLSEFTLTAPYSQMTREVNRWDHLTRFLDEHSKTLRLLCLLTFEPYFGVLEADGRTWAPEVLLADPWFARTLPKLHLKRLENLQIFPPQTKEGFRGFQAFLRSSASTLRSLRIFGCGLHCQHWKETCGAVLAPEDVACLLGAFSNRDGVVSLESLDLPVECLDIKLLDDVVGLCPSVQELSIQWCRKAAAGRGASEIPFEDLHNRTYDHWRRVSFTLLGSGQDVWQVIERAISNAERVDTPT</sequence>
<dbReference type="InterPro" id="IPR032675">
    <property type="entry name" value="LRR_dom_sf"/>
</dbReference>
<gene>
    <name evidence="1" type="ORF">BDV98DRAFT_563559</name>
</gene>
<reference evidence="1 2" key="1">
    <citation type="journal article" date="2019" name="Nat. Ecol. Evol.">
        <title>Megaphylogeny resolves global patterns of mushroom evolution.</title>
        <authorList>
            <person name="Varga T."/>
            <person name="Krizsan K."/>
            <person name="Foldi C."/>
            <person name="Dima B."/>
            <person name="Sanchez-Garcia M."/>
            <person name="Sanchez-Ramirez S."/>
            <person name="Szollosi G.J."/>
            <person name="Szarkandi J.G."/>
            <person name="Papp V."/>
            <person name="Albert L."/>
            <person name="Andreopoulos W."/>
            <person name="Angelini C."/>
            <person name="Antonin V."/>
            <person name="Barry K.W."/>
            <person name="Bougher N.L."/>
            <person name="Buchanan P."/>
            <person name="Buyck B."/>
            <person name="Bense V."/>
            <person name="Catcheside P."/>
            <person name="Chovatia M."/>
            <person name="Cooper J."/>
            <person name="Damon W."/>
            <person name="Desjardin D."/>
            <person name="Finy P."/>
            <person name="Geml J."/>
            <person name="Haridas S."/>
            <person name="Hughes K."/>
            <person name="Justo A."/>
            <person name="Karasinski D."/>
            <person name="Kautmanova I."/>
            <person name="Kiss B."/>
            <person name="Kocsube S."/>
            <person name="Kotiranta H."/>
            <person name="LaButti K.M."/>
            <person name="Lechner B.E."/>
            <person name="Liimatainen K."/>
            <person name="Lipzen A."/>
            <person name="Lukacs Z."/>
            <person name="Mihaltcheva S."/>
            <person name="Morgado L.N."/>
            <person name="Niskanen T."/>
            <person name="Noordeloos M.E."/>
            <person name="Ohm R.A."/>
            <person name="Ortiz-Santana B."/>
            <person name="Ovrebo C."/>
            <person name="Racz N."/>
            <person name="Riley R."/>
            <person name="Savchenko A."/>
            <person name="Shiryaev A."/>
            <person name="Soop K."/>
            <person name="Spirin V."/>
            <person name="Szebenyi C."/>
            <person name="Tomsovsky M."/>
            <person name="Tulloss R.E."/>
            <person name="Uehling J."/>
            <person name="Grigoriev I.V."/>
            <person name="Vagvolgyi C."/>
            <person name="Papp T."/>
            <person name="Martin F.M."/>
            <person name="Miettinen O."/>
            <person name="Hibbett D.S."/>
            <person name="Nagy L.G."/>
        </authorList>
    </citation>
    <scope>NUCLEOTIDE SEQUENCE [LARGE SCALE GENOMIC DNA]</scope>
    <source>
        <strain evidence="1 2">CBS 309.79</strain>
    </source>
</reference>
<name>A0A5C3QTB7_9AGAR</name>
<dbReference type="InterPro" id="IPR036047">
    <property type="entry name" value="F-box-like_dom_sf"/>
</dbReference>
<organism evidence="1 2">
    <name type="scientific">Pterulicium gracile</name>
    <dbReference type="NCBI Taxonomy" id="1884261"/>
    <lineage>
        <taxon>Eukaryota</taxon>
        <taxon>Fungi</taxon>
        <taxon>Dikarya</taxon>
        <taxon>Basidiomycota</taxon>
        <taxon>Agaricomycotina</taxon>
        <taxon>Agaricomycetes</taxon>
        <taxon>Agaricomycetidae</taxon>
        <taxon>Agaricales</taxon>
        <taxon>Pleurotineae</taxon>
        <taxon>Pterulaceae</taxon>
        <taxon>Pterulicium</taxon>
    </lineage>
</organism>
<dbReference type="SUPFAM" id="SSF81383">
    <property type="entry name" value="F-box domain"/>
    <property type="match status" value="1"/>
</dbReference>
<evidence type="ECO:0000313" key="1">
    <source>
        <dbReference type="EMBL" id="TFL04100.1"/>
    </source>
</evidence>
<accession>A0A5C3QTB7</accession>
<protein>
    <recommendedName>
        <fullName evidence="3">F-box domain-containing protein</fullName>
    </recommendedName>
</protein>
<dbReference type="Proteomes" id="UP000305067">
    <property type="component" value="Unassembled WGS sequence"/>
</dbReference>
<dbReference type="Gene3D" id="3.80.10.10">
    <property type="entry name" value="Ribonuclease Inhibitor"/>
    <property type="match status" value="1"/>
</dbReference>
<dbReference type="CDD" id="cd09917">
    <property type="entry name" value="F-box_SF"/>
    <property type="match status" value="1"/>
</dbReference>
<dbReference type="OrthoDB" id="2915292at2759"/>
<evidence type="ECO:0000313" key="2">
    <source>
        <dbReference type="Proteomes" id="UP000305067"/>
    </source>
</evidence>
<dbReference type="SUPFAM" id="SSF52047">
    <property type="entry name" value="RNI-like"/>
    <property type="match status" value="1"/>
</dbReference>
<keyword evidence="2" id="KW-1185">Reference proteome</keyword>
<proteinExistence type="predicted"/>
<dbReference type="AlphaFoldDB" id="A0A5C3QTB7"/>